<organism evidence="1 2">
    <name type="scientific">Globodera rostochiensis</name>
    <name type="common">Golden nematode worm</name>
    <name type="synonym">Heterodera rostochiensis</name>
    <dbReference type="NCBI Taxonomy" id="31243"/>
    <lineage>
        <taxon>Eukaryota</taxon>
        <taxon>Metazoa</taxon>
        <taxon>Ecdysozoa</taxon>
        <taxon>Nematoda</taxon>
        <taxon>Chromadorea</taxon>
        <taxon>Rhabditida</taxon>
        <taxon>Tylenchina</taxon>
        <taxon>Tylenchomorpha</taxon>
        <taxon>Tylenchoidea</taxon>
        <taxon>Heteroderidae</taxon>
        <taxon>Heteroderinae</taxon>
        <taxon>Globodera</taxon>
    </lineage>
</organism>
<sequence>MVRSGDFVKEARCTCPNSQLRAIKFSKVKCHSAAPEDVENNNNWRVMASIGSAAAFFHPPNNGKQNNNIRTVVEVLCKGSLCGHEVHVTCEIMDSGELSSEFGRYTNIASSTELTGINTNEDIENVFSEIASAEMSTENGIRNISPQMMRPVEEDEWMP</sequence>
<protein>
    <submittedName>
        <fullName evidence="2">Uncharacterized protein</fullName>
    </submittedName>
</protein>
<evidence type="ECO:0000313" key="2">
    <source>
        <dbReference type="WBParaSite" id="Gr19_v10_g10229.t1"/>
    </source>
</evidence>
<name>A0A914GPI6_GLORO</name>
<reference evidence="2" key="1">
    <citation type="submission" date="2022-11" db="UniProtKB">
        <authorList>
            <consortium name="WormBaseParasite"/>
        </authorList>
    </citation>
    <scope>IDENTIFICATION</scope>
</reference>
<dbReference type="AlphaFoldDB" id="A0A914GPI6"/>
<keyword evidence="1" id="KW-1185">Reference proteome</keyword>
<accession>A0A914GPI6</accession>
<dbReference type="Proteomes" id="UP000887572">
    <property type="component" value="Unplaced"/>
</dbReference>
<evidence type="ECO:0000313" key="1">
    <source>
        <dbReference type="Proteomes" id="UP000887572"/>
    </source>
</evidence>
<proteinExistence type="predicted"/>
<dbReference type="WBParaSite" id="Gr19_v10_g10229.t1">
    <property type="protein sequence ID" value="Gr19_v10_g10229.t1"/>
    <property type="gene ID" value="Gr19_v10_g10229"/>
</dbReference>